<keyword evidence="17" id="KW-1185">Reference proteome</keyword>
<dbReference type="InterPro" id="IPR002606">
    <property type="entry name" value="Riboflavin_kinase_bac"/>
</dbReference>
<keyword evidence="5 14" id="KW-0808">Transferase</keyword>
<dbReference type="Pfam" id="PF01687">
    <property type="entry name" value="Flavokinase"/>
    <property type="match status" value="1"/>
</dbReference>
<evidence type="ECO:0000256" key="9">
    <source>
        <dbReference type="ARBA" id="ARBA00022827"/>
    </source>
</evidence>
<dbReference type="EC" id="2.7.7.2" evidence="14"/>
<dbReference type="Proteomes" id="UP001434337">
    <property type="component" value="Chromosome"/>
</dbReference>
<dbReference type="GO" id="GO:0008531">
    <property type="term" value="F:riboflavin kinase activity"/>
    <property type="evidence" value="ECO:0007669"/>
    <property type="project" value="UniProtKB-EC"/>
</dbReference>
<keyword evidence="7 14" id="KW-0547">Nucleotide-binding</keyword>
<protein>
    <recommendedName>
        <fullName evidence="14">Riboflavin biosynthesis protein</fullName>
    </recommendedName>
    <domain>
        <recommendedName>
            <fullName evidence="14">Riboflavin kinase</fullName>
            <ecNumber evidence="14">2.7.1.26</ecNumber>
        </recommendedName>
        <alternativeName>
            <fullName evidence="14">Flavokinase</fullName>
        </alternativeName>
    </domain>
    <domain>
        <recommendedName>
            <fullName evidence="14">FMN adenylyltransferase</fullName>
            <ecNumber evidence="14">2.7.7.2</ecNumber>
        </recommendedName>
        <alternativeName>
            <fullName evidence="14">FAD pyrophosphorylase</fullName>
        </alternativeName>
        <alternativeName>
            <fullName evidence="14">FAD synthase</fullName>
        </alternativeName>
    </domain>
</protein>
<feature type="domain" description="Riboflavin kinase" evidence="15">
    <location>
        <begin position="166"/>
        <end position="306"/>
    </location>
</feature>
<keyword evidence="10 14" id="KW-0067">ATP-binding</keyword>
<dbReference type="NCBIfam" id="NF004160">
    <property type="entry name" value="PRK05627.1-3"/>
    <property type="match status" value="1"/>
</dbReference>
<keyword evidence="8 14" id="KW-0418">Kinase</keyword>
<organism evidence="16 17">
    <name type="scientific">Propioniciclava soli</name>
    <dbReference type="NCBI Taxonomy" id="2775081"/>
    <lineage>
        <taxon>Bacteria</taxon>
        <taxon>Bacillati</taxon>
        <taxon>Actinomycetota</taxon>
        <taxon>Actinomycetes</taxon>
        <taxon>Propionibacteriales</taxon>
        <taxon>Propionibacteriaceae</taxon>
        <taxon>Propioniciclava</taxon>
    </lineage>
</organism>
<comment type="catalytic activity">
    <reaction evidence="13 14">
        <text>FMN + ATP + H(+) = FAD + diphosphate</text>
        <dbReference type="Rhea" id="RHEA:17237"/>
        <dbReference type="ChEBI" id="CHEBI:15378"/>
        <dbReference type="ChEBI" id="CHEBI:30616"/>
        <dbReference type="ChEBI" id="CHEBI:33019"/>
        <dbReference type="ChEBI" id="CHEBI:57692"/>
        <dbReference type="ChEBI" id="CHEBI:58210"/>
        <dbReference type="EC" id="2.7.7.2"/>
    </reaction>
</comment>
<dbReference type="SUPFAM" id="SSF82114">
    <property type="entry name" value="Riboflavin kinase-like"/>
    <property type="match status" value="1"/>
</dbReference>
<evidence type="ECO:0000256" key="4">
    <source>
        <dbReference type="ARBA" id="ARBA00022643"/>
    </source>
</evidence>
<dbReference type="NCBIfam" id="TIGR00083">
    <property type="entry name" value="ribF"/>
    <property type="match status" value="1"/>
</dbReference>
<dbReference type="InterPro" id="IPR015864">
    <property type="entry name" value="FAD_synthase"/>
</dbReference>
<comment type="pathway">
    <text evidence="1 14">Cofactor biosynthesis; FAD biosynthesis; FAD from FMN: step 1/1.</text>
</comment>
<keyword evidence="4 14" id="KW-0288">FMN</keyword>
<dbReference type="SUPFAM" id="SSF52374">
    <property type="entry name" value="Nucleotidylyl transferase"/>
    <property type="match status" value="1"/>
</dbReference>
<comment type="catalytic activity">
    <reaction evidence="12 14">
        <text>riboflavin + ATP = FMN + ADP + H(+)</text>
        <dbReference type="Rhea" id="RHEA:14357"/>
        <dbReference type="ChEBI" id="CHEBI:15378"/>
        <dbReference type="ChEBI" id="CHEBI:30616"/>
        <dbReference type="ChEBI" id="CHEBI:57986"/>
        <dbReference type="ChEBI" id="CHEBI:58210"/>
        <dbReference type="ChEBI" id="CHEBI:456216"/>
        <dbReference type="EC" id="2.7.1.26"/>
    </reaction>
</comment>
<keyword evidence="3 14" id="KW-0285">Flavoprotein</keyword>
<comment type="pathway">
    <text evidence="2 14">Cofactor biosynthesis; FMN biosynthesis; FMN from riboflavin (ATP route): step 1/1.</text>
</comment>
<dbReference type="Gene3D" id="2.40.30.30">
    <property type="entry name" value="Riboflavin kinase-like"/>
    <property type="match status" value="1"/>
</dbReference>
<name>A0ABZ3CAN7_9ACTN</name>
<sequence length="306" mass="32766">MGESVVVIGNFDGVHPGHAEVLRRAREVGGDLPLVVLTFWPHPASVVRPGSGPRMLTRLDERVALLRAAGADEVRVVDFTPDFAQQSPAEFVEAHLVPLRPAHVVVGENFRFGHRAAGTVETLTELAGGRFAVVGLPLVHVGDEETCSSAVRAALDAGDIRHAATLLGRPFRFTGVVCHGDHRGRELGYPTANLPVPDELACPADGVYAGRVTRLDGRDAHGAALASGVEPAAWPAAISVGSNPTFDGVERRVESYVLGRTDLELYDARIAVDFVDRIRGQVKFSSVEQLITQMDDDVRRARAALA</sequence>
<dbReference type="EC" id="2.7.1.26" evidence="14"/>
<keyword evidence="6 14" id="KW-0548">Nucleotidyltransferase</keyword>
<reference evidence="16 17" key="1">
    <citation type="journal article" date="2023" name="Environ Microbiome">
        <title>A coral-associated actinobacterium mitigates coral bleaching under heat stress.</title>
        <authorList>
            <person name="Li J."/>
            <person name="Zou Y."/>
            <person name="Li Q."/>
            <person name="Zhang J."/>
            <person name="Bourne D.G."/>
            <person name="Lyu Y."/>
            <person name="Liu C."/>
            <person name="Zhang S."/>
        </authorList>
    </citation>
    <scope>NUCLEOTIDE SEQUENCE [LARGE SCALE GENOMIC DNA]</scope>
    <source>
        <strain evidence="16 17">SCSIO 13291</strain>
    </source>
</reference>
<evidence type="ECO:0000256" key="14">
    <source>
        <dbReference type="PIRNR" id="PIRNR004491"/>
    </source>
</evidence>
<keyword evidence="11" id="KW-0511">Multifunctional enzyme</keyword>
<dbReference type="SMART" id="SM00904">
    <property type="entry name" value="Flavokinase"/>
    <property type="match status" value="1"/>
</dbReference>
<dbReference type="GO" id="GO:0003919">
    <property type="term" value="F:FMN adenylyltransferase activity"/>
    <property type="evidence" value="ECO:0007669"/>
    <property type="project" value="UniProtKB-EC"/>
</dbReference>
<dbReference type="PANTHER" id="PTHR22749:SF6">
    <property type="entry name" value="RIBOFLAVIN KINASE"/>
    <property type="match status" value="1"/>
</dbReference>
<evidence type="ECO:0000256" key="2">
    <source>
        <dbReference type="ARBA" id="ARBA00005201"/>
    </source>
</evidence>
<dbReference type="EMBL" id="CP115965">
    <property type="protein sequence ID" value="WZW99681.1"/>
    <property type="molecule type" value="Genomic_DNA"/>
</dbReference>
<evidence type="ECO:0000256" key="7">
    <source>
        <dbReference type="ARBA" id="ARBA00022741"/>
    </source>
</evidence>
<accession>A0ABZ3CAN7</accession>
<dbReference type="PIRSF" id="PIRSF004491">
    <property type="entry name" value="FAD_Synth"/>
    <property type="match status" value="1"/>
</dbReference>
<evidence type="ECO:0000256" key="1">
    <source>
        <dbReference type="ARBA" id="ARBA00004726"/>
    </source>
</evidence>
<evidence type="ECO:0000256" key="10">
    <source>
        <dbReference type="ARBA" id="ARBA00022840"/>
    </source>
</evidence>
<evidence type="ECO:0000313" key="16">
    <source>
        <dbReference type="EMBL" id="WZW99681.1"/>
    </source>
</evidence>
<dbReference type="RefSeq" id="WP_342373257.1">
    <property type="nucleotide sequence ID" value="NZ_CP115965.1"/>
</dbReference>
<evidence type="ECO:0000313" key="17">
    <source>
        <dbReference type="Proteomes" id="UP001434337"/>
    </source>
</evidence>
<gene>
    <name evidence="16" type="ORF">PCC79_05660</name>
</gene>
<dbReference type="Pfam" id="PF06574">
    <property type="entry name" value="FAD_syn"/>
    <property type="match status" value="1"/>
</dbReference>
<dbReference type="NCBIfam" id="TIGR00125">
    <property type="entry name" value="cyt_tran_rel"/>
    <property type="match status" value="1"/>
</dbReference>
<dbReference type="CDD" id="cd02064">
    <property type="entry name" value="FAD_synthetase_N"/>
    <property type="match status" value="1"/>
</dbReference>
<evidence type="ECO:0000256" key="12">
    <source>
        <dbReference type="ARBA" id="ARBA00047880"/>
    </source>
</evidence>
<evidence type="ECO:0000256" key="3">
    <source>
        <dbReference type="ARBA" id="ARBA00022630"/>
    </source>
</evidence>
<dbReference type="InterPro" id="IPR014729">
    <property type="entry name" value="Rossmann-like_a/b/a_fold"/>
</dbReference>
<evidence type="ECO:0000259" key="15">
    <source>
        <dbReference type="SMART" id="SM00904"/>
    </source>
</evidence>
<proteinExistence type="inferred from homology"/>
<dbReference type="InterPro" id="IPR023465">
    <property type="entry name" value="Riboflavin_kinase_dom_sf"/>
</dbReference>
<dbReference type="InterPro" id="IPR004821">
    <property type="entry name" value="Cyt_trans-like"/>
</dbReference>
<evidence type="ECO:0000256" key="5">
    <source>
        <dbReference type="ARBA" id="ARBA00022679"/>
    </source>
</evidence>
<dbReference type="InterPro" id="IPR023468">
    <property type="entry name" value="Riboflavin_kinase"/>
</dbReference>
<dbReference type="PANTHER" id="PTHR22749">
    <property type="entry name" value="RIBOFLAVIN KINASE/FMN ADENYLYLTRANSFERASE"/>
    <property type="match status" value="1"/>
</dbReference>
<evidence type="ECO:0000256" key="6">
    <source>
        <dbReference type="ARBA" id="ARBA00022695"/>
    </source>
</evidence>
<comment type="similarity">
    <text evidence="14">Belongs to the ribF family.</text>
</comment>
<evidence type="ECO:0000256" key="11">
    <source>
        <dbReference type="ARBA" id="ARBA00023268"/>
    </source>
</evidence>
<dbReference type="Gene3D" id="3.40.50.620">
    <property type="entry name" value="HUPs"/>
    <property type="match status" value="1"/>
</dbReference>
<evidence type="ECO:0000256" key="13">
    <source>
        <dbReference type="ARBA" id="ARBA00049494"/>
    </source>
</evidence>
<keyword evidence="9 14" id="KW-0274">FAD</keyword>
<dbReference type="InterPro" id="IPR015865">
    <property type="entry name" value="Riboflavin_kinase_bac/euk"/>
</dbReference>
<evidence type="ECO:0000256" key="8">
    <source>
        <dbReference type="ARBA" id="ARBA00022777"/>
    </source>
</evidence>